<keyword evidence="2" id="KW-1185">Reference proteome</keyword>
<proteinExistence type="predicted"/>
<dbReference type="InterPro" id="IPR001680">
    <property type="entry name" value="WD40_rpt"/>
</dbReference>
<dbReference type="Pfam" id="PF00400">
    <property type="entry name" value="WD40"/>
    <property type="match status" value="1"/>
</dbReference>
<accession>A0A392PK74</accession>
<evidence type="ECO:0000313" key="1">
    <source>
        <dbReference type="EMBL" id="MCI12481.1"/>
    </source>
</evidence>
<dbReference type="EMBL" id="LXQA010084334">
    <property type="protein sequence ID" value="MCI12481.1"/>
    <property type="molecule type" value="Genomic_DNA"/>
</dbReference>
<dbReference type="GO" id="GO:1990904">
    <property type="term" value="C:ribonucleoprotein complex"/>
    <property type="evidence" value="ECO:0007669"/>
    <property type="project" value="UniProtKB-KW"/>
</dbReference>
<organism evidence="1 2">
    <name type="scientific">Trifolium medium</name>
    <dbReference type="NCBI Taxonomy" id="97028"/>
    <lineage>
        <taxon>Eukaryota</taxon>
        <taxon>Viridiplantae</taxon>
        <taxon>Streptophyta</taxon>
        <taxon>Embryophyta</taxon>
        <taxon>Tracheophyta</taxon>
        <taxon>Spermatophyta</taxon>
        <taxon>Magnoliopsida</taxon>
        <taxon>eudicotyledons</taxon>
        <taxon>Gunneridae</taxon>
        <taxon>Pentapetalae</taxon>
        <taxon>rosids</taxon>
        <taxon>fabids</taxon>
        <taxon>Fabales</taxon>
        <taxon>Fabaceae</taxon>
        <taxon>Papilionoideae</taxon>
        <taxon>50 kb inversion clade</taxon>
        <taxon>NPAAA clade</taxon>
        <taxon>Hologalegina</taxon>
        <taxon>IRL clade</taxon>
        <taxon>Trifolieae</taxon>
        <taxon>Trifolium</taxon>
    </lineage>
</organism>
<dbReference type="Proteomes" id="UP000265520">
    <property type="component" value="Unassembled WGS sequence"/>
</dbReference>
<dbReference type="PANTHER" id="PTHR47232:SF1">
    <property type="entry name" value="TRANSDUCIN FAMILY PROTEIN _ WD-40 REPEAT FAMILY PROTEIN"/>
    <property type="match status" value="1"/>
</dbReference>
<dbReference type="Gene3D" id="2.130.10.10">
    <property type="entry name" value="YVTN repeat-like/Quinoprotein amine dehydrogenase"/>
    <property type="match status" value="1"/>
</dbReference>
<name>A0A392PK74_9FABA</name>
<evidence type="ECO:0000313" key="2">
    <source>
        <dbReference type="Proteomes" id="UP000265520"/>
    </source>
</evidence>
<protein>
    <submittedName>
        <fullName evidence="1">U5 small nuclear ribonucleoprotein 40 kDa</fullName>
    </submittedName>
</protein>
<reference evidence="1 2" key="1">
    <citation type="journal article" date="2018" name="Front. Plant Sci.">
        <title>Red Clover (Trifolium pratense) and Zigzag Clover (T. medium) - A Picture of Genomic Similarities and Differences.</title>
        <authorList>
            <person name="Dluhosova J."/>
            <person name="Istvanek J."/>
            <person name="Nedelnik J."/>
            <person name="Repkova J."/>
        </authorList>
    </citation>
    <scope>NUCLEOTIDE SEQUENCE [LARGE SCALE GENOMIC DNA]</scope>
    <source>
        <strain evidence="2">cv. 10/8</strain>
        <tissue evidence="1">Leaf</tissue>
    </source>
</reference>
<dbReference type="InterPro" id="IPR015943">
    <property type="entry name" value="WD40/YVTN_repeat-like_dom_sf"/>
</dbReference>
<sequence length="134" mass="15076">DGVVRLWEVHSRGLTANLLSTTDCATEEQKRWPEDIAWHPDGKSLFSVYSADSQDSQVSVTKFKEGERSAQVSFLEDKPHVKGAINSIVFLPWENTCFATAGTDHSVMIWSENVEKKWKPEALHKNFHTSAVMG</sequence>
<dbReference type="PANTHER" id="PTHR47232">
    <property type="entry name" value="TRANSDUCIN FAMILY PROTEIN / WD-40 REPEAT FAMILY PROTEIN"/>
    <property type="match status" value="1"/>
</dbReference>
<feature type="non-terminal residue" evidence="1">
    <location>
        <position position="134"/>
    </location>
</feature>
<keyword evidence="1" id="KW-0687">Ribonucleoprotein</keyword>
<dbReference type="SUPFAM" id="SSF50978">
    <property type="entry name" value="WD40 repeat-like"/>
    <property type="match status" value="1"/>
</dbReference>
<dbReference type="InterPro" id="IPR036322">
    <property type="entry name" value="WD40_repeat_dom_sf"/>
</dbReference>
<feature type="non-terminal residue" evidence="1">
    <location>
        <position position="1"/>
    </location>
</feature>
<dbReference type="AlphaFoldDB" id="A0A392PK74"/>
<comment type="caution">
    <text evidence="1">The sequence shown here is derived from an EMBL/GenBank/DDBJ whole genome shotgun (WGS) entry which is preliminary data.</text>
</comment>